<dbReference type="AlphaFoldDB" id="A0A1F5BV98"/>
<dbReference type="InterPro" id="IPR036157">
    <property type="entry name" value="dUTPase-like_sf"/>
</dbReference>
<comment type="caution">
    <text evidence="3">Lacks conserved residue(s) required for the propagation of feature annotation.</text>
</comment>
<dbReference type="GO" id="GO:0008829">
    <property type="term" value="F:dCTP deaminase activity"/>
    <property type="evidence" value="ECO:0007669"/>
    <property type="project" value="InterPro"/>
</dbReference>
<dbReference type="PANTHER" id="PTHR42680">
    <property type="entry name" value="DCTP DEAMINASE"/>
    <property type="match status" value="1"/>
</dbReference>
<organism evidence="4 5">
    <name type="scientific">Candidatus Azambacteria bacterium RIFCSPLOWO2_01_FULL_46_25</name>
    <dbReference type="NCBI Taxonomy" id="1797298"/>
    <lineage>
        <taxon>Bacteria</taxon>
        <taxon>Candidatus Azamiibacteriota</taxon>
    </lineage>
</organism>
<dbReference type="GO" id="GO:0000166">
    <property type="term" value="F:nucleotide binding"/>
    <property type="evidence" value="ECO:0007669"/>
    <property type="project" value="UniProtKB-KW"/>
</dbReference>
<feature type="active site" description="Proton donor/acceptor" evidence="3">
    <location>
        <position position="130"/>
    </location>
</feature>
<dbReference type="NCBIfam" id="TIGR02274">
    <property type="entry name" value="dCTP_deam"/>
    <property type="match status" value="1"/>
</dbReference>
<dbReference type="GO" id="GO:0033973">
    <property type="term" value="F:dCTP deaminase (dUMP-forming) activity"/>
    <property type="evidence" value="ECO:0007669"/>
    <property type="project" value="UniProtKB-UniRule"/>
</dbReference>
<dbReference type="EMBL" id="MEYS01000001">
    <property type="protein sequence ID" value="OGD34530.1"/>
    <property type="molecule type" value="Genomic_DNA"/>
</dbReference>
<dbReference type="GO" id="GO:0015949">
    <property type="term" value="P:nucleobase-containing small molecule interconversion"/>
    <property type="evidence" value="ECO:0007669"/>
    <property type="project" value="TreeGrafter"/>
</dbReference>
<dbReference type="InterPro" id="IPR033704">
    <property type="entry name" value="dUTPase_trimeric"/>
</dbReference>
<keyword evidence="2 3" id="KW-0546">Nucleotide metabolism</keyword>
<gene>
    <name evidence="3" type="primary">dcd</name>
    <name evidence="4" type="ORF">A2988_03390</name>
</gene>
<keyword evidence="3" id="KW-0547">Nucleotide-binding</keyword>
<feature type="site" description="Important for bifunctional activity" evidence="3">
    <location>
        <begin position="117"/>
        <end position="118"/>
    </location>
</feature>
<evidence type="ECO:0000256" key="3">
    <source>
        <dbReference type="HAMAP-Rule" id="MF_00146"/>
    </source>
</evidence>
<comment type="pathway">
    <text evidence="3">Pyrimidine metabolism; dUMP biosynthesis; dUMP from dCTP: step 1/1.</text>
</comment>
<comment type="catalytic activity">
    <reaction evidence="3">
        <text>dCTP + 2 H2O = dUMP + NH4(+) + diphosphate</text>
        <dbReference type="Rhea" id="RHEA:19205"/>
        <dbReference type="ChEBI" id="CHEBI:15377"/>
        <dbReference type="ChEBI" id="CHEBI:28938"/>
        <dbReference type="ChEBI" id="CHEBI:33019"/>
        <dbReference type="ChEBI" id="CHEBI:61481"/>
        <dbReference type="ChEBI" id="CHEBI:246422"/>
        <dbReference type="EC" id="3.5.4.30"/>
    </reaction>
</comment>
<proteinExistence type="inferred from homology"/>
<dbReference type="GO" id="GO:0006229">
    <property type="term" value="P:dUTP biosynthetic process"/>
    <property type="evidence" value="ECO:0007669"/>
    <property type="project" value="InterPro"/>
</dbReference>
<comment type="caution">
    <text evidence="4">The sequence shown here is derived from an EMBL/GenBank/DDBJ whole genome shotgun (WGS) entry which is preliminary data.</text>
</comment>
<evidence type="ECO:0000313" key="5">
    <source>
        <dbReference type="Proteomes" id="UP000176650"/>
    </source>
</evidence>
<dbReference type="STRING" id="1797298.A2988_03390"/>
<comment type="function">
    <text evidence="3">Bifunctional enzyme that catalyzes both the deamination of dCTP to dUTP and the hydrolysis of dUTP to dUMP without releasing the toxic dUTP intermediate.</text>
</comment>
<dbReference type="UniPathway" id="UPA00610">
    <property type="reaction ID" value="UER00667"/>
</dbReference>
<dbReference type="GO" id="GO:0006226">
    <property type="term" value="P:dUMP biosynthetic process"/>
    <property type="evidence" value="ECO:0007669"/>
    <property type="project" value="UniProtKB-UniRule"/>
</dbReference>
<dbReference type="InterPro" id="IPR011962">
    <property type="entry name" value="dCTP_deaminase"/>
</dbReference>
<protein>
    <recommendedName>
        <fullName evidence="3">dCTP deaminase, dUMP-forming</fullName>
        <ecNumber evidence="3">3.5.4.30</ecNumber>
    </recommendedName>
    <alternativeName>
        <fullName evidence="3">Bifunctional dCTP deaminase:dUTPase</fullName>
    </alternativeName>
    <alternativeName>
        <fullName evidence="3">DCD-DUT</fullName>
    </alternativeName>
</protein>
<reference evidence="4 5" key="1">
    <citation type="journal article" date="2016" name="Nat. Commun.">
        <title>Thousands of microbial genomes shed light on interconnected biogeochemical processes in an aquifer system.</title>
        <authorList>
            <person name="Anantharaman K."/>
            <person name="Brown C.T."/>
            <person name="Hug L.A."/>
            <person name="Sharon I."/>
            <person name="Castelle C.J."/>
            <person name="Probst A.J."/>
            <person name="Thomas B.C."/>
            <person name="Singh A."/>
            <person name="Wilkins M.J."/>
            <person name="Karaoz U."/>
            <person name="Brodie E.L."/>
            <person name="Williams K.H."/>
            <person name="Hubbard S.S."/>
            <person name="Banfield J.F."/>
        </authorList>
    </citation>
    <scope>NUCLEOTIDE SEQUENCE [LARGE SCALE GENOMIC DNA]</scope>
</reference>
<feature type="binding site" evidence="3">
    <location>
        <position position="149"/>
    </location>
    <ligand>
        <name>dCTP</name>
        <dbReference type="ChEBI" id="CHEBI:61481"/>
    </ligand>
</feature>
<feature type="binding site" evidence="3">
    <location>
        <position position="120"/>
    </location>
    <ligand>
        <name>dCTP</name>
        <dbReference type="ChEBI" id="CHEBI:61481"/>
    </ligand>
</feature>
<comment type="similarity">
    <text evidence="3">Belongs to the dCTP deaminase family.</text>
</comment>
<dbReference type="EC" id="3.5.4.30" evidence="3"/>
<feature type="binding site" evidence="3">
    <location>
        <position position="163"/>
    </location>
    <ligand>
        <name>dCTP</name>
        <dbReference type="ChEBI" id="CHEBI:61481"/>
    </ligand>
</feature>
<dbReference type="Gene3D" id="2.70.40.10">
    <property type="match status" value="1"/>
</dbReference>
<comment type="subunit">
    <text evidence="3">Homotrimer.</text>
</comment>
<feature type="binding site" evidence="3">
    <location>
        <begin position="103"/>
        <end position="108"/>
    </location>
    <ligand>
        <name>dCTP</name>
        <dbReference type="ChEBI" id="CHEBI:61481"/>
    </ligand>
</feature>
<name>A0A1F5BV98_9BACT</name>
<dbReference type="Proteomes" id="UP000176650">
    <property type="component" value="Unassembled WGS sequence"/>
</dbReference>
<evidence type="ECO:0000313" key="4">
    <source>
        <dbReference type="EMBL" id="OGD34530.1"/>
    </source>
</evidence>
<dbReference type="PANTHER" id="PTHR42680:SF3">
    <property type="entry name" value="DCTP DEAMINASE"/>
    <property type="match status" value="1"/>
</dbReference>
<feature type="binding site" evidence="3">
    <location>
        <begin position="128"/>
        <end position="130"/>
    </location>
    <ligand>
        <name>dCTP</name>
        <dbReference type="ChEBI" id="CHEBI:61481"/>
    </ligand>
</feature>
<keyword evidence="1 3" id="KW-0378">Hydrolase</keyword>
<dbReference type="SUPFAM" id="SSF51283">
    <property type="entry name" value="dUTPase-like"/>
    <property type="match status" value="1"/>
</dbReference>
<dbReference type="Pfam" id="PF22769">
    <property type="entry name" value="DCD"/>
    <property type="match status" value="1"/>
</dbReference>
<evidence type="ECO:0000256" key="1">
    <source>
        <dbReference type="ARBA" id="ARBA00022801"/>
    </source>
</evidence>
<dbReference type="CDD" id="cd07557">
    <property type="entry name" value="trimeric_dUTPase"/>
    <property type="match status" value="1"/>
</dbReference>
<evidence type="ECO:0000256" key="2">
    <source>
        <dbReference type="ARBA" id="ARBA00023080"/>
    </source>
</evidence>
<dbReference type="HAMAP" id="MF_00146">
    <property type="entry name" value="dCTP_deaminase"/>
    <property type="match status" value="1"/>
</dbReference>
<sequence>MILSDRDMKQYIADGKLKFEPALSDDQIGPASIDLKLSNVFKIFKTERYLNLDVKKGIPDDYMEKITVNDHEPFILHPHMFALAATKERITVPGDLSVKVEGKSTLARMGLLVHTAGFVDPGFEGVITLELSNQANLPIAIYPGMYICQINCQMLSSPAERPYNLRKKSLYSNKVGEPGTANTANLFEKSAQ</sequence>
<accession>A0A1F5BV98</accession>